<dbReference type="InterPro" id="IPR007712">
    <property type="entry name" value="RelE/ParE_toxin"/>
</dbReference>
<evidence type="ECO:0000256" key="2">
    <source>
        <dbReference type="ARBA" id="ARBA00022649"/>
    </source>
</evidence>
<comment type="caution">
    <text evidence="3">The sequence shown here is derived from an EMBL/GenBank/DDBJ whole genome shotgun (WGS) entry which is preliminary data.</text>
</comment>
<dbReference type="InterPro" id="IPR028344">
    <property type="entry name" value="ParE1/4"/>
</dbReference>
<keyword evidence="2" id="KW-1277">Toxin-antitoxin system</keyword>
<dbReference type="Pfam" id="PF05016">
    <property type="entry name" value="ParE_toxin"/>
    <property type="match status" value="1"/>
</dbReference>
<comment type="similarity">
    <text evidence="1">Belongs to the RelE toxin family.</text>
</comment>
<protein>
    <submittedName>
        <fullName evidence="3">ParE</fullName>
    </submittedName>
</protein>
<dbReference type="InterPro" id="IPR051803">
    <property type="entry name" value="TA_system_RelE-like_toxin"/>
</dbReference>
<dbReference type="EMBL" id="CABQ01000243">
    <property type="protein sequence ID" value="CBI08632.1"/>
    <property type="molecule type" value="Genomic_DNA"/>
</dbReference>
<dbReference type="PIRSF" id="PIRSF029218">
    <property type="entry name" value="ParE"/>
    <property type="match status" value="1"/>
</dbReference>
<evidence type="ECO:0000256" key="1">
    <source>
        <dbReference type="ARBA" id="ARBA00006226"/>
    </source>
</evidence>
<accession>E6QN11</accession>
<sequence>MAEADLMQIGRYTLRTWGIRQAERYLSGLEACCQLLADHAPLGRECGEIRPGLRRMEHGSHVIFFRQRKNGILVSRILHERMVPASHRLEDQR</sequence>
<gene>
    <name evidence="3" type="ORF">CARN6_2116</name>
</gene>
<dbReference type="AlphaFoldDB" id="E6QN11"/>
<proteinExistence type="inferred from homology"/>
<dbReference type="Gene3D" id="3.30.2310.20">
    <property type="entry name" value="RelE-like"/>
    <property type="match status" value="1"/>
</dbReference>
<dbReference type="PANTHER" id="PTHR33755:SF9">
    <property type="entry name" value="TOXIN PARE1"/>
    <property type="match status" value="1"/>
</dbReference>
<name>E6QN11_9ZZZZ</name>
<evidence type="ECO:0000313" key="3">
    <source>
        <dbReference type="EMBL" id="CBI08632.1"/>
    </source>
</evidence>
<organism evidence="3">
    <name type="scientific">mine drainage metagenome</name>
    <dbReference type="NCBI Taxonomy" id="410659"/>
    <lineage>
        <taxon>unclassified sequences</taxon>
        <taxon>metagenomes</taxon>
        <taxon>ecological metagenomes</taxon>
    </lineage>
</organism>
<dbReference type="PANTHER" id="PTHR33755">
    <property type="entry name" value="TOXIN PARE1-RELATED"/>
    <property type="match status" value="1"/>
</dbReference>
<reference evidence="3" key="1">
    <citation type="submission" date="2009-10" db="EMBL/GenBank/DDBJ databases">
        <title>Diversity of trophic interactions inside an arsenic-rich microbial ecosystem.</title>
        <authorList>
            <person name="Bertin P.N."/>
            <person name="Heinrich-Salmeron A."/>
            <person name="Pelletier E."/>
            <person name="Goulhen-Chollet F."/>
            <person name="Arsene-Ploetze F."/>
            <person name="Gallien S."/>
            <person name="Calteau A."/>
            <person name="Vallenet D."/>
            <person name="Casiot C."/>
            <person name="Chane-Woon-Ming B."/>
            <person name="Giloteaux L."/>
            <person name="Barakat M."/>
            <person name="Bonnefoy V."/>
            <person name="Bruneel O."/>
            <person name="Chandler M."/>
            <person name="Cleiss J."/>
            <person name="Duran R."/>
            <person name="Elbaz-Poulichet F."/>
            <person name="Fonknechten N."/>
            <person name="Lauga B."/>
            <person name="Mornico D."/>
            <person name="Ortet P."/>
            <person name="Schaeffer C."/>
            <person name="Siguier P."/>
            <person name="Alexander Thil Smith A."/>
            <person name="Van Dorsselaer A."/>
            <person name="Weissenbach J."/>
            <person name="Medigue C."/>
            <person name="Le Paslier D."/>
        </authorList>
    </citation>
    <scope>NUCLEOTIDE SEQUENCE</scope>
</reference>
<dbReference type="InterPro" id="IPR035093">
    <property type="entry name" value="RelE/ParE_toxin_dom_sf"/>
</dbReference>